<feature type="compositionally biased region" description="Acidic residues" evidence="1">
    <location>
        <begin position="45"/>
        <end position="55"/>
    </location>
</feature>
<feature type="region of interest" description="Disordered" evidence="1">
    <location>
        <begin position="191"/>
        <end position="211"/>
    </location>
</feature>
<keyword evidence="3" id="KW-1185">Reference proteome</keyword>
<dbReference type="AlphaFoldDB" id="A0A3S5CI69"/>
<accession>A0A3S5CI69</accession>
<evidence type="ECO:0000313" key="3">
    <source>
        <dbReference type="Proteomes" id="UP000784294"/>
    </source>
</evidence>
<dbReference type="Proteomes" id="UP000784294">
    <property type="component" value="Unassembled WGS sequence"/>
</dbReference>
<feature type="compositionally biased region" description="Acidic residues" evidence="1">
    <location>
        <begin position="16"/>
        <end position="29"/>
    </location>
</feature>
<name>A0A3S5CI69_9PLAT</name>
<feature type="compositionally biased region" description="Acidic residues" evidence="1">
    <location>
        <begin position="191"/>
        <end position="206"/>
    </location>
</feature>
<dbReference type="EMBL" id="CAAALY010062072">
    <property type="protein sequence ID" value="VEL23460.1"/>
    <property type="molecule type" value="Genomic_DNA"/>
</dbReference>
<reference evidence="2" key="1">
    <citation type="submission" date="2018-11" db="EMBL/GenBank/DDBJ databases">
        <authorList>
            <consortium name="Pathogen Informatics"/>
        </authorList>
    </citation>
    <scope>NUCLEOTIDE SEQUENCE</scope>
</reference>
<feature type="compositionally biased region" description="Polar residues" evidence="1">
    <location>
        <begin position="57"/>
        <end position="89"/>
    </location>
</feature>
<proteinExistence type="predicted"/>
<comment type="caution">
    <text evidence="2">The sequence shown here is derived from an EMBL/GenBank/DDBJ whole genome shotgun (WGS) entry which is preliminary data.</text>
</comment>
<feature type="compositionally biased region" description="Low complexity" evidence="1">
    <location>
        <begin position="1"/>
        <end position="13"/>
    </location>
</feature>
<sequence length="300" mass="32959">MRSGISSNNISHISAEEGDEDEEEEDGSYGDDTGARDNDIAAETMDLEDLEEAQESCDYSSSQTVNNSGFRASTPEQETNSSSPCSRWQVSVSSPCRARARVVAASEADLEASHSMDHQPIGIIATRGGEDNSVTFTDSGSSYTARSNQLQSVHSRRLRLRARRRGPLTLDGRRASGLRLNHLGHIDLEGAEVEEEEERNEEEEEISRDRDDEAVVIADVPFVSRTMQPTRMVTEPNDLPRLVRVSPIRQALLSNVGNSHPDIELNSRLGFQALAGGIHTSNAGFVRVLRSHKQEVSKSL</sequence>
<organism evidence="2 3">
    <name type="scientific">Protopolystoma xenopodis</name>
    <dbReference type="NCBI Taxonomy" id="117903"/>
    <lineage>
        <taxon>Eukaryota</taxon>
        <taxon>Metazoa</taxon>
        <taxon>Spiralia</taxon>
        <taxon>Lophotrochozoa</taxon>
        <taxon>Platyhelminthes</taxon>
        <taxon>Monogenea</taxon>
        <taxon>Polyopisthocotylea</taxon>
        <taxon>Polystomatidea</taxon>
        <taxon>Polystomatidae</taxon>
        <taxon>Protopolystoma</taxon>
    </lineage>
</organism>
<protein>
    <submittedName>
        <fullName evidence="2">Uncharacterized protein</fullName>
    </submittedName>
</protein>
<evidence type="ECO:0000313" key="2">
    <source>
        <dbReference type="EMBL" id="VEL23460.1"/>
    </source>
</evidence>
<evidence type="ECO:0000256" key="1">
    <source>
        <dbReference type="SAM" id="MobiDB-lite"/>
    </source>
</evidence>
<feature type="region of interest" description="Disordered" evidence="1">
    <location>
        <begin position="1"/>
        <end position="89"/>
    </location>
</feature>
<gene>
    <name evidence="2" type="ORF">PXEA_LOCUS16900</name>
</gene>